<sequence length="103" mass="10848">MGATTCSDHTIRRRLADSAKAGIAQQVHALALALAAYDQMIGLRLPDQAVDADAGVVRVRQTFTEVRGVGIVRGPPKSRAGRRAVSAPAAVLPALHERGKKRG</sequence>
<comment type="caution">
    <text evidence="1">The sequence shown here is derived from an EMBL/GenBank/DDBJ whole genome shotgun (WGS) entry which is preliminary data.</text>
</comment>
<keyword evidence="2" id="KW-1185">Reference proteome</keyword>
<accession>A0ABV6NR93</accession>
<reference evidence="1 2" key="1">
    <citation type="submission" date="2024-09" db="EMBL/GenBank/DDBJ databases">
        <authorList>
            <person name="Sun Q."/>
            <person name="Mori K."/>
        </authorList>
    </citation>
    <scope>NUCLEOTIDE SEQUENCE [LARGE SCALE GENOMIC DNA]</scope>
    <source>
        <strain evidence="1 2">TBRC 2205</strain>
    </source>
</reference>
<proteinExistence type="predicted"/>
<dbReference type="RefSeq" id="WP_377335522.1">
    <property type="nucleotide sequence ID" value="NZ_JBHLUE010000002.1"/>
</dbReference>
<dbReference type="Proteomes" id="UP001589894">
    <property type="component" value="Unassembled WGS sequence"/>
</dbReference>
<evidence type="ECO:0000313" key="1">
    <source>
        <dbReference type="EMBL" id="MFC0563211.1"/>
    </source>
</evidence>
<name>A0ABV6NR93_9ACTN</name>
<evidence type="ECO:0008006" key="3">
    <source>
        <dbReference type="Google" id="ProtNLM"/>
    </source>
</evidence>
<dbReference type="EMBL" id="JBHLUE010000002">
    <property type="protein sequence ID" value="MFC0563211.1"/>
    <property type="molecule type" value="Genomic_DNA"/>
</dbReference>
<gene>
    <name evidence="1" type="ORF">ACFFHU_03385</name>
</gene>
<protein>
    <recommendedName>
        <fullName evidence="3">Transposase</fullName>
    </recommendedName>
</protein>
<evidence type="ECO:0000313" key="2">
    <source>
        <dbReference type="Proteomes" id="UP001589894"/>
    </source>
</evidence>
<organism evidence="1 2">
    <name type="scientific">Plantactinospora siamensis</name>
    <dbReference type="NCBI Taxonomy" id="555372"/>
    <lineage>
        <taxon>Bacteria</taxon>
        <taxon>Bacillati</taxon>
        <taxon>Actinomycetota</taxon>
        <taxon>Actinomycetes</taxon>
        <taxon>Micromonosporales</taxon>
        <taxon>Micromonosporaceae</taxon>
        <taxon>Plantactinospora</taxon>
    </lineage>
</organism>